<proteinExistence type="predicted"/>
<reference evidence="1" key="1">
    <citation type="submission" date="2021-06" db="EMBL/GenBank/DDBJ databases">
        <authorList>
            <person name="Kallberg Y."/>
            <person name="Tangrot J."/>
            <person name="Rosling A."/>
        </authorList>
    </citation>
    <scope>NUCLEOTIDE SEQUENCE</scope>
    <source>
        <strain evidence="1">UK204</strain>
    </source>
</reference>
<dbReference type="AlphaFoldDB" id="A0A9N9NL25"/>
<comment type="caution">
    <text evidence="1">The sequence shown here is derived from an EMBL/GenBank/DDBJ whole genome shotgun (WGS) entry which is preliminary data.</text>
</comment>
<organism evidence="1 2">
    <name type="scientific">Funneliformis caledonium</name>
    <dbReference type="NCBI Taxonomy" id="1117310"/>
    <lineage>
        <taxon>Eukaryota</taxon>
        <taxon>Fungi</taxon>
        <taxon>Fungi incertae sedis</taxon>
        <taxon>Mucoromycota</taxon>
        <taxon>Glomeromycotina</taxon>
        <taxon>Glomeromycetes</taxon>
        <taxon>Glomerales</taxon>
        <taxon>Glomeraceae</taxon>
        <taxon>Funneliformis</taxon>
    </lineage>
</organism>
<protein>
    <submittedName>
        <fullName evidence="1">11789_t:CDS:1</fullName>
    </submittedName>
</protein>
<keyword evidence="2" id="KW-1185">Reference proteome</keyword>
<sequence length="57" mass="6528">SVSIPTQYTDNRKTIFEFIEALLLLRRILIVDLSLLFNSRTHESDKSSSTISSPPYN</sequence>
<accession>A0A9N9NL25</accession>
<gene>
    <name evidence="1" type="ORF">FCALED_LOCUS15679</name>
</gene>
<evidence type="ECO:0000313" key="1">
    <source>
        <dbReference type="EMBL" id="CAG8741856.1"/>
    </source>
</evidence>
<dbReference type="Proteomes" id="UP000789570">
    <property type="component" value="Unassembled WGS sequence"/>
</dbReference>
<feature type="non-terminal residue" evidence="1">
    <location>
        <position position="1"/>
    </location>
</feature>
<name>A0A9N9NL25_9GLOM</name>
<evidence type="ECO:0000313" key="2">
    <source>
        <dbReference type="Proteomes" id="UP000789570"/>
    </source>
</evidence>
<dbReference type="EMBL" id="CAJVPQ010015175">
    <property type="protein sequence ID" value="CAG8741856.1"/>
    <property type="molecule type" value="Genomic_DNA"/>
</dbReference>